<evidence type="ECO:0000256" key="1">
    <source>
        <dbReference type="ARBA" id="ARBA00004123"/>
    </source>
</evidence>
<comment type="similarity">
    <text evidence="2">Belongs to the importin beta family.</text>
</comment>
<name>A0A1B0EWX4_LUTLO</name>
<sequence>MEIDIKVLEEAVVLFYRSESSQQARAHEWLSQVQLSPQAWQFCWELMAPDKTCEVQFFGATTLHSKLLKYWHEVPKEMHEELKQKLLQAIVAFGGGPKLVLNRLCIAFSAFIVHMLEEWPTAIEDVTNTFQNQQLANLSVNTQIWIMMEILGGIPEEANAIYTSVQRAMLRQEINKRTGFILSTIDGYLSVKCDAPGLEDEDTASMLRAVKCGGLWLKNGHPMDSCLKFAETLLKLVNKCYWSCVQGDGCMSADENELAEVCLETLSFIMVQPDAHRYSNTALVMIRMFLESLTEILKAEWRENNLNEDIAVGIYTLLIASIESQSRLLLTGIASDSAEHRELYTRLIEEILQCTNKPGIYPVEESCSVLAMGFWYMLQDEVLSLDPSVQRSKCMETIRPLYAHLTKVLVRKAQQPNEVSIERWSSDDLETFRCYRQDISDTLMYCYDVLHDDLLEIFAAILDEGILAVQSDQLNWPKLEAVIYSMCSIAEHISVTENIVIPKLMHTLSEIPYETLNEKLLGTALETIGSYCEWFKENPVYLPPAIDLLVKGLNSTMASQATLGLKELTRECQMQMKIYAEPLLKACEQSLHGGHLKNAESVRLMYSIGRLMSMLSPDKIPACLDLMVSPCFEELQLITQNRTQTEAAKIRTLFRLNMVSTLYSSLNTKGVQQENTDSTNAQPVLLVMERTMPIFRQIGEMWIDDTQIIEALCNSLKYAVTNLMNDSKPMLPDLCCLIISIFQTKCVCPAMDIAKTCIIMFYNDADMHAKMHQLLVEIIAYNIRHFEVS</sequence>
<dbReference type="GO" id="GO:0005634">
    <property type="term" value="C:nucleus"/>
    <property type="evidence" value="ECO:0007669"/>
    <property type="project" value="UniProtKB-SubCell"/>
</dbReference>
<dbReference type="PANTHER" id="PTHR12363">
    <property type="entry name" value="TRANSPORTIN 3 AND IMPORTIN 13"/>
    <property type="match status" value="1"/>
</dbReference>
<dbReference type="EMBL" id="AJWK01010376">
    <property type="status" value="NOT_ANNOTATED_CDS"/>
    <property type="molecule type" value="Genomic_DNA"/>
</dbReference>
<dbReference type="EnsemblMetazoa" id="LLOJ003217-RA">
    <property type="protein sequence ID" value="LLOJ003217-PA"/>
    <property type="gene ID" value="LLOJ003217"/>
</dbReference>
<keyword evidence="7" id="KW-0539">Nucleus</keyword>
<dbReference type="InterPro" id="IPR011989">
    <property type="entry name" value="ARM-like"/>
</dbReference>
<evidence type="ECO:0000256" key="7">
    <source>
        <dbReference type="ARBA" id="ARBA00023242"/>
    </source>
</evidence>
<dbReference type="PROSITE" id="PS50166">
    <property type="entry name" value="IMPORTIN_B_NT"/>
    <property type="match status" value="1"/>
</dbReference>
<dbReference type="InterPro" id="IPR040709">
    <property type="entry name" value="Importin_rep_1"/>
</dbReference>
<dbReference type="InterPro" id="IPR016024">
    <property type="entry name" value="ARM-type_fold"/>
</dbReference>
<dbReference type="InterPro" id="IPR058537">
    <property type="entry name" value="TPR_TNPO3_IPO13_4th"/>
</dbReference>
<dbReference type="Pfam" id="PF24140">
    <property type="entry name" value="TPR_TNPO3_IPO13_3rd"/>
    <property type="match status" value="1"/>
</dbReference>
<keyword evidence="5" id="KW-0813">Transport</keyword>
<keyword evidence="6" id="KW-0653">Protein transport</keyword>
<dbReference type="GO" id="GO:0005737">
    <property type="term" value="C:cytoplasm"/>
    <property type="evidence" value="ECO:0007669"/>
    <property type="project" value="TreeGrafter"/>
</dbReference>
<reference evidence="9" key="2">
    <citation type="journal article" date="2020" name="BMC">
        <title>Leishmania infection induces a limited differential gene expression in the sand fly midgut.</title>
        <authorList>
            <person name="Coutinho-Abreu I.V."/>
            <person name="Serafim T.D."/>
            <person name="Meneses C."/>
            <person name="Kamhawi S."/>
            <person name="Oliveira F."/>
            <person name="Valenzuela J.G."/>
        </authorList>
    </citation>
    <scope>NUCLEOTIDE SEQUENCE</scope>
    <source>
        <strain evidence="9">Jacobina</strain>
        <tissue evidence="9">Midgut</tissue>
    </source>
</reference>
<dbReference type="Proteomes" id="UP000092461">
    <property type="component" value="Unassembled WGS sequence"/>
</dbReference>
<dbReference type="Pfam" id="PF24139">
    <property type="entry name" value="TPR_TNPO3_IPO13_4th"/>
    <property type="match status" value="1"/>
</dbReference>
<dbReference type="Pfam" id="PF03810">
    <property type="entry name" value="IBN_N"/>
    <property type="match status" value="1"/>
</dbReference>
<evidence type="ECO:0000259" key="8">
    <source>
        <dbReference type="PROSITE" id="PS50166"/>
    </source>
</evidence>
<dbReference type="Pfam" id="PF18773">
    <property type="entry name" value="Importin_rep"/>
    <property type="match status" value="1"/>
</dbReference>
<dbReference type="PANTHER" id="PTHR12363:SF33">
    <property type="entry name" value="IMPORTIN-13"/>
    <property type="match status" value="1"/>
</dbReference>
<evidence type="ECO:0000256" key="2">
    <source>
        <dbReference type="ARBA" id="ARBA00007991"/>
    </source>
</evidence>
<accession>A0A1B0EWX4</accession>
<keyword evidence="11" id="KW-1185">Reference proteome</keyword>
<dbReference type="InterPro" id="IPR057942">
    <property type="entry name" value="TPR_TNPO3_IPO13_3rd"/>
</dbReference>
<dbReference type="SUPFAM" id="SSF48371">
    <property type="entry name" value="ARM repeat"/>
    <property type="match status" value="1"/>
</dbReference>
<evidence type="ECO:0000256" key="4">
    <source>
        <dbReference type="ARBA" id="ARBA00016020"/>
    </source>
</evidence>
<proteinExistence type="inferred from homology"/>
<protein>
    <recommendedName>
        <fullName evidence="4">Importin-13</fullName>
    </recommendedName>
</protein>
<evidence type="ECO:0000256" key="3">
    <source>
        <dbReference type="ARBA" id="ARBA00011422"/>
    </source>
</evidence>
<reference evidence="11" key="1">
    <citation type="submission" date="2012-05" db="EMBL/GenBank/DDBJ databases">
        <title>Whole Genome Assembly of Lutzomyia longipalpis.</title>
        <authorList>
            <person name="Richards S."/>
            <person name="Qu C."/>
            <person name="Dillon R."/>
            <person name="Worley K."/>
            <person name="Scherer S."/>
            <person name="Batterton M."/>
            <person name="Taylor A."/>
            <person name="Hawes A."/>
            <person name="Hernandez B."/>
            <person name="Kovar C."/>
            <person name="Mandapat C."/>
            <person name="Pham C."/>
            <person name="Qu C."/>
            <person name="Jing C."/>
            <person name="Bess C."/>
            <person name="Bandaranaike D."/>
            <person name="Ngo D."/>
            <person name="Ongeri F."/>
            <person name="Arias F."/>
            <person name="Lara F."/>
            <person name="Weissenberger G."/>
            <person name="Kamau G."/>
            <person name="Han H."/>
            <person name="Shen H."/>
            <person name="Dinh H."/>
            <person name="Khalil I."/>
            <person name="Jones J."/>
            <person name="Shafer J."/>
            <person name="Jayaseelan J."/>
            <person name="Quiroz J."/>
            <person name="Blankenburg K."/>
            <person name="Nguyen L."/>
            <person name="Jackson L."/>
            <person name="Francisco L."/>
            <person name="Tang L.-Y."/>
            <person name="Pu L.-L."/>
            <person name="Perales L."/>
            <person name="Lorensuhewa L."/>
            <person name="Munidasa M."/>
            <person name="Coyle M."/>
            <person name="Taylor M."/>
            <person name="Puazo M."/>
            <person name="Firestine M."/>
            <person name="Scheel M."/>
            <person name="Javaid M."/>
            <person name="Wang M."/>
            <person name="Li M."/>
            <person name="Tabassum N."/>
            <person name="Saada N."/>
            <person name="Osuji N."/>
            <person name="Aqrawi P."/>
            <person name="Fu Q."/>
            <person name="Thornton R."/>
            <person name="Raj R."/>
            <person name="Goodspeed R."/>
            <person name="Mata R."/>
            <person name="Najjar R."/>
            <person name="Gubbala S."/>
            <person name="Lee S."/>
            <person name="Denson S."/>
            <person name="Patil S."/>
            <person name="Macmil S."/>
            <person name="Qi S."/>
            <person name="Matskevitch T."/>
            <person name="Palculict T."/>
            <person name="Mathew T."/>
            <person name="Vee V."/>
            <person name="Velamala V."/>
            <person name="Korchina V."/>
            <person name="Cai W."/>
            <person name="Liu W."/>
            <person name="Dai W."/>
            <person name="Zou X."/>
            <person name="Zhu Y."/>
            <person name="Zhang Y."/>
            <person name="Wu Y.-Q."/>
            <person name="Xin Y."/>
            <person name="Nazarath L."/>
            <person name="Kovar C."/>
            <person name="Han Y."/>
            <person name="Muzny D."/>
            <person name="Gibbs R."/>
        </authorList>
    </citation>
    <scope>NUCLEOTIDE SEQUENCE [LARGE SCALE GENOMIC DNA]</scope>
    <source>
        <strain evidence="11">Jacobina</strain>
    </source>
</reference>
<reference evidence="10" key="3">
    <citation type="submission" date="2020-05" db="UniProtKB">
        <authorList>
            <consortium name="EnsemblMetazoa"/>
        </authorList>
    </citation>
    <scope>IDENTIFICATION</scope>
    <source>
        <strain evidence="10">Jacobina</strain>
    </source>
</reference>
<comment type="subunit">
    <text evidence="3">Interacts with UBC9, RAN, RBM8A, eIF-1A and PAX6.</text>
</comment>
<evidence type="ECO:0000313" key="11">
    <source>
        <dbReference type="Proteomes" id="UP000092461"/>
    </source>
</evidence>
<dbReference type="VEuPathDB" id="VectorBase:LLONM1_002812"/>
<feature type="domain" description="Importin N-terminal" evidence="8">
    <location>
        <begin position="26"/>
        <end position="92"/>
    </location>
</feature>
<organism evidence="10 11">
    <name type="scientific">Lutzomyia longipalpis</name>
    <name type="common">Sand fly</name>
    <dbReference type="NCBI Taxonomy" id="7200"/>
    <lineage>
        <taxon>Eukaryota</taxon>
        <taxon>Metazoa</taxon>
        <taxon>Ecdysozoa</taxon>
        <taxon>Arthropoda</taxon>
        <taxon>Hexapoda</taxon>
        <taxon>Insecta</taxon>
        <taxon>Pterygota</taxon>
        <taxon>Neoptera</taxon>
        <taxon>Endopterygota</taxon>
        <taxon>Diptera</taxon>
        <taxon>Nematocera</taxon>
        <taxon>Psychodoidea</taxon>
        <taxon>Psychodidae</taxon>
        <taxon>Lutzomyia</taxon>
        <taxon>Lutzomyia</taxon>
    </lineage>
</organism>
<dbReference type="Pfam" id="PF08389">
    <property type="entry name" value="Xpo1"/>
    <property type="match status" value="1"/>
</dbReference>
<dbReference type="EMBL" id="GITU01006209">
    <property type="protein sequence ID" value="MBC1174912.1"/>
    <property type="molecule type" value="Transcribed_RNA"/>
</dbReference>
<dbReference type="GO" id="GO:0031267">
    <property type="term" value="F:small GTPase binding"/>
    <property type="evidence" value="ECO:0007669"/>
    <property type="project" value="InterPro"/>
</dbReference>
<dbReference type="VEuPathDB" id="VectorBase:LLOJ003217"/>
<dbReference type="SMART" id="SM00913">
    <property type="entry name" value="IBN_N"/>
    <property type="match status" value="1"/>
</dbReference>
<evidence type="ECO:0000313" key="10">
    <source>
        <dbReference type="EnsemblMetazoa" id="LLOJ003217-PA"/>
    </source>
</evidence>
<dbReference type="GO" id="GO:0006606">
    <property type="term" value="P:protein import into nucleus"/>
    <property type="evidence" value="ECO:0007669"/>
    <property type="project" value="TreeGrafter"/>
</dbReference>
<evidence type="ECO:0000256" key="5">
    <source>
        <dbReference type="ARBA" id="ARBA00022448"/>
    </source>
</evidence>
<comment type="subcellular location">
    <subcellularLocation>
        <location evidence="1">Nucleus</location>
    </subcellularLocation>
</comment>
<dbReference type="EMBL" id="AJWK01010375">
    <property type="status" value="NOT_ANNOTATED_CDS"/>
    <property type="molecule type" value="Genomic_DNA"/>
</dbReference>
<dbReference type="InterPro" id="IPR013598">
    <property type="entry name" value="Exportin-1/Importin-b-like"/>
</dbReference>
<dbReference type="AlphaFoldDB" id="A0A1B0EWX4"/>
<dbReference type="Gene3D" id="1.25.10.10">
    <property type="entry name" value="Leucine-rich Repeat Variant"/>
    <property type="match status" value="1"/>
</dbReference>
<evidence type="ECO:0000256" key="6">
    <source>
        <dbReference type="ARBA" id="ARBA00022927"/>
    </source>
</evidence>
<keyword evidence="9" id="KW-0675">Receptor</keyword>
<evidence type="ECO:0000313" key="9">
    <source>
        <dbReference type="EMBL" id="MBC1174912.1"/>
    </source>
</evidence>
<dbReference type="InterPro" id="IPR051345">
    <property type="entry name" value="Importin_beta-like_NTR"/>
</dbReference>
<dbReference type="InterPro" id="IPR001494">
    <property type="entry name" value="Importin-beta_N"/>
</dbReference>